<dbReference type="SUPFAM" id="SSF56672">
    <property type="entry name" value="DNA/RNA polymerases"/>
    <property type="match status" value="1"/>
</dbReference>
<evidence type="ECO:0000256" key="3">
    <source>
        <dbReference type="ARBA" id="ARBA00022679"/>
    </source>
</evidence>
<dbReference type="GO" id="GO:0006281">
    <property type="term" value="P:DNA repair"/>
    <property type="evidence" value="ECO:0007669"/>
    <property type="project" value="UniProtKB-KW"/>
</dbReference>
<evidence type="ECO:0000313" key="11">
    <source>
        <dbReference type="Proteomes" id="UP000002630"/>
    </source>
</evidence>
<dbReference type="EMBL" id="FN649737">
    <property type="protein sequence ID" value="CBJ25815.1"/>
    <property type="molecule type" value="Genomic_DNA"/>
</dbReference>
<evidence type="ECO:0000259" key="9">
    <source>
        <dbReference type="PROSITE" id="PS50173"/>
    </source>
</evidence>
<dbReference type="GO" id="GO:0003887">
    <property type="term" value="F:DNA-directed DNA polymerase activity"/>
    <property type="evidence" value="ECO:0007669"/>
    <property type="project" value="UniProtKB-KW"/>
</dbReference>
<reference evidence="10 11" key="1">
    <citation type="journal article" date="2010" name="Nature">
        <title>The Ectocarpus genome and the independent evolution of multicellularity in brown algae.</title>
        <authorList>
            <person name="Cock J.M."/>
            <person name="Sterck L."/>
            <person name="Rouze P."/>
            <person name="Scornet D."/>
            <person name="Allen A.E."/>
            <person name="Amoutzias G."/>
            <person name="Anthouard V."/>
            <person name="Artiguenave F."/>
            <person name="Aury J.M."/>
            <person name="Badger J.H."/>
            <person name="Beszteri B."/>
            <person name="Billiau K."/>
            <person name="Bonnet E."/>
            <person name="Bothwell J.H."/>
            <person name="Bowler C."/>
            <person name="Boyen C."/>
            <person name="Brownlee C."/>
            <person name="Carrano C.J."/>
            <person name="Charrier B."/>
            <person name="Cho G.Y."/>
            <person name="Coelho S.M."/>
            <person name="Collen J."/>
            <person name="Corre E."/>
            <person name="Da Silva C."/>
            <person name="Delage L."/>
            <person name="Delaroque N."/>
            <person name="Dittami S.M."/>
            <person name="Doulbeau S."/>
            <person name="Elias M."/>
            <person name="Farnham G."/>
            <person name="Gachon C.M."/>
            <person name="Gschloessl B."/>
            <person name="Heesch S."/>
            <person name="Jabbari K."/>
            <person name="Jubin C."/>
            <person name="Kawai H."/>
            <person name="Kimura K."/>
            <person name="Kloareg B."/>
            <person name="Kupper F.C."/>
            <person name="Lang D."/>
            <person name="Le Bail A."/>
            <person name="Leblanc C."/>
            <person name="Lerouge P."/>
            <person name="Lohr M."/>
            <person name="Lopez P.J."/>
            <person name="Martens C."/>
            <person name="Maumus F."/>
            <person name="Michel G."/>
            <person name="Miranda-Saavedra D."/>
            <person name="Morales J."/>
            <person name="Moreau H."/>
            <person name="Motomura T."/>
            <person name="Nagasato C."/>
            <person name="Napoli C.A."/>
            <person name="Nelson D.R."/>
            <person name="Nyvall-Collen P."/>
            <person name="Peters A.F."/>
            <person name="Pommier C."/>
            <person name="Potin P."/>
            <person name="Poulain J."/>
            <person name="Quesneville H."/>
            <person name="Read B."/>
            <person name="Rensing S.A."/>
            <person name="Ritter A."/>
            <person name="Rousvoal S."/>
            <person name="Samanta M."/>
            <person name="Samson G."/>
            <person name="Schroeder D.C."/>
            <person name="Segurens B."/>
            <person name="Strittmatter M."/>
            <person name="Tonon T."/>
            <person name="Tregear J.W."/>
            <person name="Valentin K."/>
            <person name="von Dassow P."/>
            <person name="Yamagishi T."/>
            <person name="Van de Peer Y."/>
            <person name="Wincker P."/>
        </authorList>
    </citation>
    <scope>NUCLEOTIDE SEQUENCE [LARGE SCALE GENOMIC DNA]</scope>
    <source>
        <strain evidence="11">Ec32 / CCAP1310/4</strain>
    </source>
</reference>
<evidence type="ECO:0000256" key="2">
    <source>
        <dbReference type="ARBA" id="ARBA00022634"/>
    </source>
</evidence>
<feature type="region of interest" description="Disordered" evidence="8">
    <location>
        <begin position="695"/>
        <end position="722"/>
    </location>
</feature>
<dbReference type="GO" id="GO:0005657">
    <property type="term" value="C:replication fork"/>
    <property type="evidence" value="ECO:0007669"/>
    <property type="project" value="TreeGrafter"/>
</dbReference>
<evidence type="ECO:0000313" key="10">
    <source>
        <dbReference type="EMBL" id="CBJ25815.1"/>
    </source>
</evidence>
<evidence type="ECO:0000256" key="6">
    <source>
        <dbReference type="ARBA" id="ARBA00023204"/>
    </source>
</evidence>
<dbReference type="GO" id="GO:0005634">
    <property type="term" value="C:nucleus"/>
    <property type="evidence" value="ECO:0007669"/>
    <property type="project" value="UniProtKB-SubCell"/>
</dbReference>
<dbReference type="Proteomes" id="UP000002630">
    <property type="component" value="Linkage Group LG12"/>
</dbReference>
<dbReference type="InterPro" id="IPR043128">
    <property type="entry name" value="Rev_trsase/Diguanyl_cyclase"/>
</dbReference>
<feature type="region of interest" description="Disordered" evidence="8">
    <location>
        <begin position="607"/>
        <end position="639"/>
    </location>
</feature>
<feature type="region of interest" description="Disordered" evidence="8">
    <location>
        <begin position="529"/>
        <end position="554"/>
    </location>
</feature>
<keyword evidence="10" id="KW-0239">DNA-directed DNA polymerase</keyword>
<dbReference type="eggNOG" id="KOG2095">
    <property type="taxonomic scope" value="Eukaryota"/>
</dbReference>
<dbReference type="PROSITE" id="PS50173">
    <property type="entry name" value="UMUC"/>
    <property type="match status" value="1"/>
</dbReference>
<dbReference type="InterPro" id="IPR001126">
    <property type="entry name" value="UmuC"/>
</dbReference>
<keyword evidence="7" id="KW-0539">Nucleus</keyword>
<feature type="region of interest" description="Disordered" evidence="8">
    <location>
        <begin position="203"/>
        <end position="226"/>
    </location>
</feature>
<dbReference type="GO" id="GO:0046872">
    <property type="term" value="F:metal ion binding"/>
    <property type="evidence" value="ECO:0007669"/>
    <property type="project" value="UniProtKB-KW"/>
</dbReference>
<evidence type="ECO:0000256" key="1">
    <source>
        <dbReference type="ARBA" id="ARBA00004123"/>
    </source>
</evidence>
<feature type="region of interest" description="Disordered" evidence="8">
    <location>
        <begin position="291"/>
        <end position="319"/>
    </location>
</feature>
<protein>
    <submittedName>
        <fullName evidence="10">DNA-directed DNA polymerase</fullName>
    </submittedName>
</protein>
<dbReference type="GO" id="GO:0042276">
    <property type="term" value="P:error-prone translesion synthesis"/>
    <property type="evidence" value="ECO:0007669"/>
    <property type="project" value="TreeGrafter"/>
</dbReference>
<dbReference type="EMBL" id="FN648143">
    <property type="protein sequence ID" value="CBJ25815.1"/>
    <property type="molecule type" value="Genomic_DNA"/>
</dbReference>
<dbReference type="Pfam" id="PF21999">
    <property type="entry name" value="IMS_HHH_1"/>
    <property type="match status" value="1"/>
</dbReference>
<dbReference type="Gene3D" id="3.40.1170.60">
    <property type="match status" value="1"/>
</dbReference>
<evidence type="ECO:0000256" key="7">
    <source>
        <dbReference type="ARBA" id="ARBA00023242"/>
    </source>
</evidence>
<dbReference type="InParanoid" id="D7FLJ9"/>
<keyword evidence="4" id="KW-0479">Metal-binding</keyword>
<dbReference type="Gene3D" id="1.10.150.20">
    <property type="entry name" value="5' to 3' exonuclease, C-terminal subdomain"/>
    <property type="match status" value="1"/>
</dbReference>
<dbReference type="PANTHER" id="PTHR45873:SF1">
    <property type="entry name" value="DNA POLYMERASE ETA"/>
    <property type="match status" value="1"/>
</dbReference>
<feature type="region of interest" description="Disordered" evidence="8">
    <location>
        <begin position="806"/>
        <end position="838"/>
    </location>
</feature>
<dbReference type="InterPro" id="IPR052230">
    <property type="entry name" value="DNA_polymerase_eta"/>
</dbReference>
<proteinExistence type="predicted"/>
<dbReference type="Gene3D" id="3.30.70.270">
    <property type="match status" value="1"/>
</dbReference>
<sequence>MIPAKERNGHGQRRSSTHSLDPKNGMTRRERQTDDPISPLHYSTPRVVLHIDLDAFFVQVERSLNPTLVGKPIVVQQHADIIAVSYEARALGVMKHMPTATIRREHPSVKLVHVETIGLQKDKVSYRNYRAAARAIFTLIRAFCPPEDDVYGRNAPSARGAGALQRSCGGRVHACGGGRFQKASVDEAYLEPARRTLTAELLSSEQHQGGPAAIGQRRPTAATETSAGAAERLLAGIKRPRAGGNSAFVAGHGDCSSLAPACSKQRRGLGESHYGHAEGDRHEWDVTVGYGSSFDDDEQSDEWGRKRRREHEDVRDVGEDEDRLLEAGGLLGKRIQKTLRDVLNYDCSVGVASNKFLAKLATSLAKPKGVRVLLRRDVPSLLASTPATKIPGCGTGSAAARQFLGWGVKSVFDLRQIEAAELRKRLGEQLGAKVFDRCRGIDNDPVEPDPIPSRVSSQLSLVPLITPARCLGRPGEKLTPVFPWEVKRVEPFLVTLVDDLMDRMKEELEERNRRPTKLCIEHHLHHRGSKSQTFALRPRPAPRGRTRYTTPTSPAAGVVDERQECQNVAAPEPTGETEGAESPGDLGLPSAQSLVELALTPFKNYQNSRTTASGGGAPTGNGAQRGAATGENGGKRAGAGGGDNCPCDTLPPVVKLNISLLGFENVGRTLPTAAPPGQRTLQDMMWLEKPAAQTDVGAGMEGRRRDGNNLNTPAPPPRKNNLPRKLAVADTVEPSPVAQTVAVRSVNSSGVIDSKAANTMATADDGDSPPTVADQGSVLVRCPRCKACLPVGEAWDTHREVHLAVSPLADDGNDVSRTSGQSSRPHQSDVPGSVHPRDRSFVTTDAVVEPSVGNEGHAGGGVGIEDNDFRSGSAFEVPVRGGAGSEKDGGDGLWRSRKLSDLLMLAVSPEQAAHVLKKRGLLRDDGQTRFASLDL</sequence>
<evidence type="ECO:0000256" key="4">
    <source>
        <dbReference type="ARBA" id="ARBA00022723"/>
    </source>
</evidence>
<feature type="compositionally biased region" description="Polar residues" evidence="8">
    <location>
        <begin position="815"/>
        <end position="825"/>
    </location>
</feature>
<keyword evidence="11" id="KW-1185">Reference proteome</keyword>
<dbReference type="GO" id="GO:0035861">
    <property type="term" value="C:site of double-strand break"/>
    <property type="evidence" value="ECO:0007669"/>
    <property type="project" value="TreeGrafter"/>
</dbReference>
<keyword evidence="3" id="KW-0808">Transferase</keyword>
<organism evidence="10 11">
    <name type="scientific">Ectocarpus siliculosus</name>
    <name type="common">Brown alga</name>
    <name type="synonym">Conferva siliculosa</name>
    <dbReference type="NCBI Taxonomy" id="2880"/>
    <lineage>
        <taxon>Eukaryota</taxon>
        <taxon>Sar</taxon>
        <taxon>Stramenopiles</taxon>
        <taxon>Ochrophyta</taxon>
        <taxon>PX clade</taxon>
        <taxon>Phaeophyceae</taxon>
        <taxon>Ectocarpales</taxon>
        <taxon>Ectocarpaceae</taxon>
        <taxon>Ectocarpus</taxon>
    </lineage>
</organism>
<dbReference type="PANTHER" id="PTHR45873">
    <property type="entry name" value="DNA POLYMERASE ETA"/>
    <property type="match status" value="1"/>
</dbReference>
<keyword evidence="10" id="KW-0548">Nucleotidyltransferase</keyword>
<dbReference type="PROSITE" id="PS00028">
    <property type="entry name" value="ZINC_FINGER_C2H2_1"/>
    <property type="match status" value="1"/>
</dbReference>
<dbReference type="InterPro" id="IPR013087">
    <property type="entry name" value="Znf_C2H2_type"/>
</dbReference>
<keyword evidence="2" id="KW-0237">DNA synthesis</keyword>
<dbReference type="InterPro" id="IPR043502">
    <property type="entry name" value="DNA/RNA_pol_sf"/>
</dbReference>
<gene>
    <name evidence="10" type="ORF">Esi_0016_0092</name>
</gene>
<evidence type="ECO:0000256" key="8">
    <source>
        <dbReference type="SAM" id="MobiDB-lite"/>
    </source>
</evidence>
<feature type="region of interest" description="Disordered" evidence="8">
    <location>
        <begin position="569"/>
        <end position="588"/>
    </location>
</feature>
<name>D7FLJ9_ECTSI</name>
<keyword evidence="5" id="KW-0227">DNA damage</keyword>
<accession>D7FLJ9</accession>
<evidence type="ECO:0000256" key="5">
    <source>
        <dbReference type="ARBA" id="ARBA00022763"/>
    </source>
</evidence>
<keyword evidence="6" id="KW-0234">DNA repair</keyword>
<dbReference type="GO" id="GO:0009314">
    <property type="term" value="P:response to radiation"/>
    <property type="evidence" value="ECO:0007669"/>
    <property type="project" value="TreeGrafter"/>
</dbReference>
<feature type="domain" description="UmuC" evidence="9">
    <location>
        <begin position="48"/>
        <end position="394"/>
    </location>
</feature>
<dbReference type="STRING" id="2880.D7FLJ9"/>
<comment type="subcellular location">
    <subcellularLocation>
        <location evidence="1">Nucleus</location>
    </subcellularLocation>
</comment>
<dbReference type="AlphaFoldDB" id="D7FLJ9"/>
<feature type="region of interest" description="Disordered" evidence="8">
    <location>
        <begin position="1"/>
        <end position="39"/>
    </location>
</feature>
<dbReference type="InterPro" id="IPR053848">
    <property type="entry name" value="IMS_HHH_1"/>
</dbReference>
<dbReference type="Pfam" id="PF00817">
    <property type="entry name" value="IMS"/>
    <property type="match status" value="2"/>
</dbReference>
<dbReference type="OrthoDB" id="447129at2759"/>